<evidence type="ECO:0000313" key="3">
    <source>
        <dbReference type="EMBL" id="CCA19028.1"/>
    </source>
</evidence>
<name>F0WCV7_9STRA</name>
<dbReference type="PANTHER" id="PTHR21694">
    <property type="entry name" value="COILED-COIL DOMAIN-CONTAINING PROTEIN 63"/>
    <property type="match status" value="1"/>
</dbReference>
<dbReference type="HOGENOM" id="CLU_629165_0_0_1"/>
<dbReference type="EMBL" id="FR824107">
    <property type="protein sequence ID" value="CCA19028.1"/>
    <property type="molecule type" value="Genomic_DNA"/>
</dbReference>
<feature type="coiled-coil region" evidence="1">
    <location>
        <begin position="131"/>
        <end position="165"/>
    </location>
</feature>
<feature type="region of interest" description="Disordered" evidence="2">
    <location>
        <begin position="417"/>
        <end position="436"/>
    </location>
</feature>
<protein>
    <submittedName>
        <fullName evidence="3">AlNc14C62G4485 protein</fullName>
    </submittedName>
</protein>
<reference evidence="3" key="1">
    <citation type="journal article" date="2011" name="PLoS Biol.">
        <title>Gene gain and loss during evolution of obligate parasitism in the white rust pathogen of Arabidopsis thaliana.</title>
        <authorList>
            <person name="Kemen E."/>
            <person name="Gardiner A."/>
            <person name="Schultz-Larsen T."/>
            <person name="Kemen A.C."/>
            <person name="Balmuth A.L."/>
            <person name="Robert-Seilaniantz A."/>
            <person name="Bailey K."/>
            <person name="Holub E."/>
            <person name="Studholme D.J."/>
            <person name="Maclean D."/>
            <person name="Jones J.D."/>
        </authorList>
    </citation>
    <scope>NUCLEOTIDE SEQUENCE</scope>
</reference>
<keyword evidence="1" id="KW-0175">Coiled coil</keyword>
<proteinExistence type="predicted"/>
<gene>
    <name evidence="3" type="primary">AlNc14C62G4485</name>
    <name evidence="3" type="ORF">ALNC14_051710</name>
</gene>
<accession>F0WCV7</accession>
<dbReference type="PANTHER" id="PTHR21694:SF18">
    <property type="entry name" value="COILED-COIL DOMAIN-CONTAINING PROTEIN 63"/>
    <property type="match status" value="1"/>
</dbReference>
<evidence type="ECO:0000256" key="2">
    <source>
        <dbReference type="SAM" id="MobiDB-lite"/>
    </source>
</evidence>
<reference evidence="3" key="2">
    <citation type="submission" date="2011-02" db="EMBL/GenBank/DDBJ databases">
        <authorList>
            <person name="MacLean D."/>
        </authorList>
    </citation>
    <scope>NUCLEOTIDE SEQUENCE</scope>
</reference>
<dbReference type="InterPro" id="IPR051876">
    <property type="entry name" value="ODA-DC/CCD"/>
</dbReference>
<dbReference type="AlphaFoldDB" id="F0WCV7"/>
<sequence>MRIQSRKLKELMDKRFRDGREQAQMSAQVDRIHQSAHNYTEKLIQSGTKINFLDCEIQKKRSELKKKKFQPHLPRVSLENRLEVALVKRNEGSALNVRLCGQLDRFRRERIVLDEIYSKSERDRMENFHQLEGRKLELSRAMQTKDRLEEQMRSLQMRVDAEETRFEQELDRLSEVKHISPDKALPGKAVFPNSDVEKMANALEMWREFIWKARLDKMELLLRKMTEKEDENFKRFQRIEEFQLEQMRLHRQCEAMERVLHASKAEKRDGNDPERAIAQINAQIRMEIDKQHDLDTEYEHLNGELARKKTCIHSIYALVSGNVSSEDGQFAPLRLAKTIEITDVNVLEYLQVVEVLISAMKKRSQADRSACVIPLGHRVDHLSSSKIIQMEIPDFDEAQSFSDEERVYTHKELRQMREQNDPLSLRTEINGRTHHK</sequence>
<organism evidence="3">
    <name type="scientific">Albugo laibachii Nc14</name>
    <dbReference type="NCBI Taxonomy" id="890382"/>
    <lineage>
        <taxon>Eukaryota</taxon>
        <taxon>Sar</taxon>
        <taxon>Stramenopiles</taxon>
        <taxon>Oomycota</taxon>
        <taxon>Peronosporomycetes</taxon>
        <taxon>Albuginales</taxon>
        <taxon>Albuginaceae</taxon>
        <taxon>Albugo</taxon>
    </lineage>
</organism>
<evidence type="ECO:0000256" key="1">
    <source>
        <dbReference type="SAM" id="Coils"/>
    </source>
</evidence>